<keyword evidence="1" id="KW-0496">Mitochondrion</keyword>
<name>A0A101LZ27_PICGL</name>
<comment type="caution">
    <text evidence="1">The sequence shown here is derived from an EMBL/GenBank/DDBJ whole genome shotgun (WGS) entry which is preliminary data.</text>
</comment>
<organism evidence="1">
    <name type="scientific">Picea glauca</name>
    <name type="common">White spruce</name>
    <name type="synonym">Pinus glauca</name>
    <dbReference type="NCBI Taxonomy" id="3330"/>
    <lineage>
        <taxon>Eukaryota</taxon>
        <taxon>Viridiplantae</taxon>
        <taxon>Streptophyta</taxon>
        <taxon>Embryophyta</taxon>
        <taxon>Tracheophyta</taxon>
        <taxon>Spermatophyta</taxon>
        <taxon>Pinopsida</taxon>
        <taxon>Pinidae</taxon>
        <taxon>Conifers I</taxon>
        <taxon>Pinales</taxon>
        <taxon>Pinaceae</taxon>
        <taxon>Picea</taxon>
    </lineage>
</organism>
<sequence length="47" mass="5194">MFSHIFPNYNSCTSLPELKTFHIFPIILAMHACLGNLEQGGTRASKG</sequence>
<geneLocation type="mitochondrion" evidence="1"/>
<protein>
    <submittedName>
        <fullName evidence="1">Uncharacterized protein</fullName>
    </submittedName>
</protein>
<dbReference type="AlphaFoldDB" id="A0A101LZ27"/>
<reference evidence="1" key="1">
    <citation type="journal article" date="2015" name="Genome Biol. Evol.">
        <title>Organellar Genomes of White Spruce (Picea glauca): Assembly and Annotation.</title>
        <authorList>
            <person name="Jackman S.D."/>
            <person name="Warren R.L."/>
            <person name="Gibb E.A."/>
            <person name="Vandervalk B.P."/>
            <person name="Mohamadi H."/>
            <person name="Chu J."/>
            <person name="Raymond A."/>
            <person name="Pleasance S."/>
            <person name="Coope R."/>
            <person name="Wildung M.R."/>
            <person name="Ritland C.E."/>
            <person name="Bousquet J."/>
            <person name="Jones S.J."/>
            <person name="Bohlmann J."/>
            <person name="Birol I."/>
        </authorList>
    </citation>
    <scope>NUCLEOTIDE SEQUENCE [LARGE SCALE GENOMIC DNA]</scope>
    <source>
        <tissue evidence="1">Flushing bud</tissue>
    </source>
</reference>
<proteinExistence type="predicted"/>
<evidence type="ECO:0000313" key="1">
    <source>
        <dbReference type="EMBL" id="KUM47982.1"/>
    </source>
</evidence>
<gene>
    <name evidence="1" type="ORF">ABT39_MTgene4977</name>
</gene>
<accession>A0A101LZ27</accession>
<dbReference type="EMBL" id="LKAM01000006">
    <property type="protein sequence ID" value="KUM47982.1"/>
    <property type="molecule type" value="Genomic_DNA"/>
</dbReference>